<reference evidence="2" key="1">
    <citation type="submission" date="2014-09" db="EMBL/GenBank/DDBJ databases">
        <authorList>
            <person name="Mudge J."/>
            <person name="Ramaraj T."/>
            <person name="Lindquist I.E."/>
            <person name="Bharti A.K."/>
            <person name="Sundararajan A."/>
            <person name="Cameron C.T."/>
            <person name="Woodward J.E."/>
            <person name="May G.D."/>
            <person name="Brubaker C."/>
            <person name="Broadhvest J."/>
            <person name="Wilkins T.A."/>
        </authorList>
    </citation>
    <scope>NUCLEOTIDE SEQUENCE</scope>
    <source>
        <strain evidence="2">cv. AKA8401</strain>
    </source>
</reference>
<evidence type="ECO:0000313" key="2">
    <source>
        <dbReference type="Proteomes" id="UP000032142"/>
    </source>
</evidence>
<accession>A0A0B0PX17</accession>
<protein>
    <submittedName>
        <fullName evidence="1">Uncharacterized protein</fullName>
    </submittedName>
</protein>
<keyword evidence="2" id="KW-1185">Reference proteome</keyword>
<sequence length="39" mass="4280">MDQHVKSTRPGLLYTGKPHARVVLNQAGITQIDHTPVSI</sequence>
<dbReference type="Proteomes" id="UP000032142">
    <property type="component" value="Unassembled WGS sequence"/>
</dbReference>
<gene>
    <name evidence="1" type="ORF">F383_35661</name>
</gene>
<name>A0A0B0PX17_GOSAR</name>
<organism evidence="1 2">
    <name type="scientific">Gossypium arboreum</name>
    <name type="common">Tree cotton</name>
    <name type="synonym">Gossypium nanking</name>
    <dbReference type="NCBI Taxonomy" id="29729"/>
    <lineage>
        <taxon>Eukaryota</taxon>
        <taxon>Viridiplantae</taxon>
        <taxon>Streptophyta</taxon>
        <taxon>Embryophyta</taxon>
        <taxon>Tracheophyta</taxon>
        <taxon>Spermatophyta</taxon>
        <taxon>Magnoliopsida</taxon>
        <taxon>eudicotyledons</taxon>
        <taxon>Gunneridae</taxon>
        <taxon>Pentapetalae</taxon>
        <taxon>rosids</taxon>
        <taxon>malvids</taxon>
        <taxon>Malvales</taxon>
        <taxon>Malvaceae</taxon>
        <taxon>Malvoideae</taxon>
        <taxon>Gossypium</taxon>
    </lineage>
</organism>
<proteinExistence type="predicted"/>
<dbReference type="EMBL" id="KN447386">
    <property type="protein sequence ID" value="KHG28994.1"/>
    <property type="molecule type" value="Genomic_DNA"/>
</dbReference>
<evidence type="ECO:0000313" key="1">
    <source>
        <dbReference type="EMBL" id="KHG28994.1"/>
    </source>
</evidence>
<dbReference type="AlphaFoldDB" id="A0A0B0PX17"/>